<gene>
    <name evidence="2" type="primary">def</name>
    <name evidence="3" type="ORF">U27_03075</name>
</gene>
<dbReference type="Gene3D" id="3.90.45.10">
    <property type="entry name" value="Peptide deformylase"/>
    <property type="match status" value="1"/>
</dbReference>
<keyword evidence="2" id="KW-0648">Protein biosynthesis</keyword>
<organism evidence="3">
    <name type="scientific">Vecturithrix granuli</name>
    <dbReference type="NCBI Taxonomy" id="1499967"/>
    <lineage>
        <taxon>Bacteria</taxon>
        <taxon>Candidatus Moduliflexota</taxon>
        <taxon>Candidatus Vecturitrichia</taxon>
        <taxon>Candidatus Vecturitrichales</taxon>
        <taxon>Candidatus Vecturitrichaceae</taxon>
        <taxon>Candidatus Vecturithrix</taxon>
    </lineage>
</organism>
<keyword evidence="2" id="KW-0479">Metal-binding</keyword>
<dbReference type="STRING" id="1499967.U27_03075"/>
<dbReference type="GO" id="GO:0046872">
    <property type="term" value="F:metal ion binding"/>
    <property type="evidence" value="ECO:0007669"/>
    <property type="project" value="UniProtKB-KW"/>
</dbReference>
<feature type="binding site" evidence="2">
    <location>
        <position position="139"/>
    </location>
    <ligand>
        <name>Fe cation</name>
        <dbReference type="ChEBI" id="CHEBI:24875"/>
    </ligand>
</feature>
<dbReference type="GO" id="GO:0006412">
    <property type="term" value="P:translation"/>
    <property type="evidence" value="ECO:0007669"/>
    <property type="project" value="UniProtKB-UniRule"/>
</dbReference>
<proteinExistence type="inferred from homology"/>
<evidence type="ECO:0000256" key="2">
    <source>
        <dbReference type="HAMAP-Rule" id="MF_00163"/>
    </source>
</evidence>
<name>A0A081BUV8_VECG1</name>
<dbReference type="eggNOG" id="COG0242">
    <property type="taxonomic scope" value="Bacteria"/>
</dbReference>
<dbReference type="HOGENOM" id="CLU_061901_4_2_0"/>
<keyword evidence="2" id="KW-0378">Hydrolase</keyword>
<comment type="similarity">
    <text evidence="1 2">Belongs to the polypeptide deformylase family.</text>
</comment>
<dbReference type="CDD" id="cd00487">
    <property type="entry name" value="Pep_deformylase"/>
    <property type="match status" value="1"/>
</dbReference>
<dbReference type="PIRSF" id="PIRSF004749">
    <property type="entry name" value="Pep_def"/>
    <property type="match status" value="1"/>
</dbReference>
<feature type="binding site" evidence="2">
    <location>
        <position position="97"/>
    </location>
    <ligand>
        <name>Fe cation</name>
        <dbReference type="ChEBI" id="CHEBI:24875"/>
    </ligand>
</feature>
<dbReference type="InterPro" id="IPR023635">
    <property type="entry name" value="Peptide_deformylase"/>
</dbReference>
<evidence type="ECO:0000313" key="3">
    <source>
        <dbReference type="EMBL" id="GAK56113.1"/>
    </source>
</evidence>
<protein>
    <recommendedName>
        <fullName evidence="2">Peptide deformylase</fullName>
        <shortName evidence="2">PDF</shortName>
        <ecNumber evidence="2">3.5.1.88</ecNumber>
    </recommendedName>
    <alternativeName>
        <fullName evidence="2">Polypeptide deformylase</fullName>
    </alternativeName>
</protein>
<dbReference type="PANTHER" id="PTHR10458:SF22">
    <property type="entry name" value="PEPTIDE DEFORMYLASE"/>
    <property type="match status" value="1"/>
</dbReference>
<dbReference type="InterPro" id="IPR036821">
    <property type="entry name" value="Peptide_deformylase_sf"/>
</dbReference>
<dbReference type="HAMAP" id="MF_00163">
    <property type="entry name" value="Pep_deformylase"/>
    <property type="match status" value="1"/>
</dbReference>
<dbReference type="PRINTS" id="PR01576">
    <property type="entry name" value="PDEFORMYLASE"/>
</dbReference>
<dbReference type="EMBL" id="DF820464">
    <property type="protein sequence ID" value="GAK56113.1"/>
    <property type="molecule type" value="Genomic_DNA"/>
</dbReference>
<dbReference type="SUPFAM" id="SSF56420">
    <property type="entry name" value="Peptide deformylase"/>
    <property type="match status" value="1"/>
</dbReference>
<sequence>MPVREILQLGNPILWEHSAPIEDVFAEDTLAVIRDLDETLADFHRTHGFGRAIAAPQIGYLKRILFVRMQPTGFCGALINPIITSASDEQIELWDDCFSFPDLLVKVKRAKEIEVAYLDQRNQPQIIHAEGDFSELLQHEIDHLDGILSIQRAISSTSFSTRQEWERAEKANNRSVKARL</sequence>
<dbReference type="EC" id="3.5.1.88" evidence="2"/>
<dbReference type="PANTHER" id="PTHR10458">
    <property type="entry name" value="PEPTIDE DEFORMYLASE"/>
    <property type="match status" value="1"/>
</dbReference>
<evidence type="ECO:0000313" key="4">
    <source>
        <dbReference type="Proteomes" id="UP000030661"/>
    </source>
</evidence>
<feature type="binding site" evidence="2">
    <location>
        <position position="143"/>
    </location>
    <ligand>
        <name>Fe cation</name>
        <dbReference type="ChEBI" id="CHEBI:24875"/>
    </ligand>
</feature>
<keyword evidence="4" id="KW-1185">Reference proteome</keyword>
<keyword evidence="2" id="KW-0408">Iron</keyword>
<dbReference type="AlphaFoldDB" id="A0A081BUV8"/>
<comment type="function">
    <text evidence="2">Removes the formyl group from the N-terminal Met of newly synthesized proteins. Requires at least a dipeptide for an efficient rate of reaction. N-terminal L-methionine is a prerequisite for activity but the enzyme has broad specificity at other positions.</text>
</comment>
<dbReference type="GO" id="GO:0042586">
    <property type="term" value="F:peptide deformylase activity"/>
    <property type="evidence" value="ECO:0007669"/>
    <property type="project" value="UniProtKB-UniRule"/>
</dbReference>
<dbReference type="Proteomes" id="UP000030661">
    <property type="component" value="Unassembled WGS sequence"/>
</dbReference>
<feature type="active site" evidence="2">
    <location>
        <position position="140"/>
    </location>
</feature>
<evidence type="ECO:0000256" key="1">
    <source>
        <dbReference type="ARBA" id="ARBA00010759"/>
    </source>
</evidence>
<comment type="catalytic activity">
    <reaction evidence="2">
        <text>N-terminal N-formyl-L-methionyl-[peptide] + H2O = N-terminal L-methionyl-[peptide] + formate</text>
        <dbReference type="Rhea" id="RHEA:24420"/>
        <dbReference type="Rhea" id="RHEA-COMP:10639"/>
        <dbReference type="Rhea" id="RHEA-COMP:10640"/>
        <dbReference type="ChEBI" id="CHEBI:15377"/>
        <dbReference type="ChEBI" id="CHEBI:15740"/>
        <dbReference type="ChEBI" id="CHEBI:49298"/>
        <dbReference type="ChEBI" id="CHEBI:64731"/>
        <dbReference type="EC" id="3.5.1.88"/>
    </reaction>
</comment>
<accession>A0A081BUV8</accession>
<dbReference type="Pfam" id="PF01327">
    <property type="entry name" value="Pep_deformylase"/>
    <property type="match status" value="1"/>
</dbReference>
<reference evidence="3" key="1">
    <citation type="journal article" date="2015" name="PeerJ">
        <title>First genomic representation of candidate bacterial phylum KSB3 points to enhanced environmental sensing as a trigger of wastewater bulking.</title>
        <authorList>
            <person name="Sekiguchi Y."/>
            <person name="Ohashi A."/>
            <person name="Parks D.H."/>
            <person name="Yamauchi T."/>
            <person name="Tyson G.W."/>
            <person name="Hugenholtz P."/>
        </authorList>
    </citation>
    <scope>NUCLEOTIDE SEQUENCE [LARGE SCALE GENOMIC DNA]</scope>
</reference>
<comment type="cofactor">
    <cofactor evidence="2">
        <name>Fe(2+)</name>
        <dbReference type="ChEBI" id="CHEBI:29033"/>
    </cofactor>
    <text evidence="2">Binds 1 Fe(2+) ion.</text>
</comment>